<evidence type="ECO:0000256" key="8">
    <source>
        <dbReference type="ARBA" id="ARBA00022777"/>
    </source>
</evidence>
<evidence type="ECO:0000256" key="2">
    <source>
        <dbReference type="ARBA" id="ARBA00004651"/>
    </source>
</evidence>
<dbReference type="Gene3D" id="3.30.450.20">
    <property type="entry name" value="PAS domain"/>
    <property type="match status" value="2"/>
</dbReference>
<evidence type="ECO:0000256" key="6">
    <source>
        <dbReference type="ARBA" id="ARBA00022679"/>
    </source>
</evidence>
<proteinExistence type="predicted"/>
<dbReference type="GO" id="GO:0005886">
    <property type="term" value="C:plasma membrane"/>
    <property type="evidence" value="ECO:0007669"/>
    <property type="project" value="UniProtKB-SubCell"/>
</dbReference>
<evidence type="ECO:0000256" key="1">
    <source>
        <dbReference type="ARBA" id="ARBA00000085"/>
    </source>
</evidence>
<evidence type="ECO:0000256" key="3">
    <source>
        <dbReference type="ARBA" id="ARBA00012438"/>
    </source>
</evidence>
<dbReference type="CDD" id="cd12912">
    <property type="entry name" value="PDC2_MCP_like"/>
    <property type="match status" value="1"/>
</dbReference>
<evidence type="ECO:0000256" key="5">
    <source>
        <dbReference type="ARBA" id="ARBA00022553"/>
    </source>
</evidence>
<evidence type="ECO:0000256" key="11">
    <source>
        <dbReference type="SAM" id="Phobius"/>
    </source>
</evidence>
<evidence type="ECO:0000313" key="14">
    <source>
        <dbReference type="Proteomes" id="UP000236735"/>
    </source>
</evidence>
<dbReference type="GO" id="GO:0000155">
    <property type="term" value="F:phosphorelay sensor kinase activity"/>
    <property type="evidence" value="ECO:0007669"/>
    <property type="project" value="TreeGrafter"/>
</dbReference>
<gene>
    <name evidence="13" type="ORF">SAMN05216354_0661</name>
</gene>
<reference evidence="13 14" key="1">
    <citation type="submission" date="2016-10" db="EMBL/GenBank/DDBJ databases">
        <authorList>
            <person name="de Groot N.N."/>
        </authorList>
    </citation>
    <scope>NUCLEOTIDE SEQUENCE [LARGE SCALE GENOMIC DNA]</scope>
    <source>
        <strain evidence="13 14">AR32</strain>
    </source>
</reference>
<feature type="domain" description="HAMP" evidence="12">
    <location>
        <begin position="370"/>
        <end position="423"/>
    </location>
</feature>
<evidence type="ECO:0000256" key="9">
    <source>
        <dbReference type="ARBA" id="ARBA00022989"/>
    </source>
</evidence>
<comment type="catalytic activity">
    <reaction evidence="1">
        <text>ATP + protein L-histidine = ADP + protein N-phospho-L-histidine.</text>
        <dbReference type="EC" id="2.7.13.3"/>
    </reaction>
</comment>
<dbReference type="CDD" id="cd06225">
    <property type="entry name" value="HAMP"/>
    <property type="match status" value="1"/>
</dbReference>
<dbReference type="EMBL" id="FNUV01000001">
    <property type="protein sequence ID" value="SEF49320.1"/>
    <property type="molecule type" value="Genomic_DNA"/>
</dbReference>
<keyword evidence="8" id="KW-0418">Kinase</keyword>
<name>A0A1H5SFX5_XYLRU</name>
<dbReference type="Pfam" id="PF02743">
    <property type="entry name" value="dCache_1"/>
    <property type="match status" value="1"/>
</dbReference>
<organism evidence="13 14">
    <name type="scientific">Xylanibacter ruminicola</name>
    <name type="common">Prevotella ruminicola</name>
    <dbReference type="NCBI Taxonomy" id="839"/>
    <lineage>
        <taxon>Bacteria</taxon>
        <taxon>Pseudomonadati</taxon>
        <taxon>Bacteroidota</taxon>
        <taxon>Bacteroidia</taxon>
        <taxon>Bacteroidales</taxon>
        <taxon>Prevotellaceae</taxon>
        <taxon>Xylanibacter</taxon>
    </lineage>
</organism>
<evidence type="ECO:0000256" key="4">
    <source>
        <dbReference type="ARBA" id="ARBA00022475"/>
    </source>
</evidence>
<accession>A0A1H5SFX5</accession>
<feature type="transmembrane region" description="Helical" evidence="11">
    <location>
        <begin position="346"/>
        <end position="369"/>
    </location>
</feature>
<feature type="transmembrane region" description="Helical" evidence="11">
    <location>
        <begin position="33"/>
        <end position="59"/>
    </location>
</feature>
<dbReference type="AlphaFoldDB" id="A0A1H5SFX5"/>
<dbReference type="EC" id="2.7.13.3" evidence="3"/>
<dbReference type="InterPro" id="IPR003660">
    <property type="entry name" value="HAMP_dom"/>
</dbReference>
<keyword evidence="7 11" id="KW-0812">Transmembrane</keyword>
<protein>
    <recommendedName>
        <fullName evidence="3">histidine kinase</fullName>
        <ecNumber evidence="3">2.7.13.3</ecNumber>
    </recommendedName>
</protein>
<evidence type="ECO:0000256" key="7">
    <source>
        <dbReference type="ARBA" id="ARBA00022692"/>
    </source>
</evidence>
<dbReference type="Gene3D" id="6.10.340.10">
    <property type="match status" value="1"/>
</dbReference>
<keyword evidence="4" id="KW-1003">Cell membrane</keyword>
<dbReference type="CDD" id="cd12913">
    <property type="entry name" value="PDC1_MCP_like"/>
    <property type="match status" value="1"/>
</dbReference>
<dbReference type="SMART" id="SM00304">
    <property type="entry name" value="HAMP"/>
    <property type="match status" value="1"/>
</dbReference>
<comment type="subcellular location">
    <subcellularLocation>
        <location evidence="2">Cell membrane</location>
        <topology evidence="2">Multi-pass membrane protein</topology>
    </subcellularLocation>
</comment>
<keyword evidence="5" id="KW-0597">Phosphoprotein</keyword>
<dbReference type="PANTHER" id="PTHR45528:SF10">
    <property type="entry name" value="METHYL-ACCEPTING CHEMOTAXIS PROTEIN"/>
    <property type="match status" value="1"/>
</dbReference>
<dbReference type="PANTHER" id="PTHR45528">
    <property type="entry name" value="SENSOR HISTIDINE KINASE CPXA"/>
    <property type="match status" value="1"/>
</dbReference>
<keyword evidence="6" id="KW-0808">Transferase</keyword>
<evidence type="ECO:0000256" key="10">
    <source>
        <dbReference type="ARBA" id="ARBA00023136"/>
    </source>
</evidence>
<dbReference type="SUPFAM" id="SSF158472">
    <property type="entry name" value="HAMP domain-like"/>
    <property type="match status" value="1"/>
</dbReference>
<keyword evidence="10 11" id="KW-0472">Membrane</keyword>
<keyword evidence="9 11" id="KW-1133">Transmembrane helix</keyword>
<dbReference type="Pfam" id="PF00672">
    <property type="entry name" value="HAMP"/>
    <property type="match status" value="1"/>
</dbReference>
<dbReference type="PROSITE" id="PS50885">
    <property type="entry name" value="HAMP"/>
    <property type="match status" value="1"/>
</dbReference>
<evidence type="ECO:0000313" key="13">
    <source>
        <dbReference type="EMBL" id="SEF49320.1"/>
    </source>
</evidence>
<evidence type="ECO:0000259" key="12">
    <source>
        <dbReference type="PROSITE" id="PS50885"/>
    </source>
</evidence>
<dbReference type="Proteomes" id="UP000236735">
    <property type="component" value="Unassembled WGS sequence"/>
</dbReference>
<dbReference type="InterPro" id="IPR033479">
    <property type="entry name" value="dCache_1"/>
</dbReference>
<sequence>MYFLTNNSYSYRFFFVFLRPNMLRMPKFISRALSVRISLMVVFSMAILLVVTMSIMLHYSKKAVREESFHKAVQTLEGTVSNIDNILLSVEQSAGNMYFSLLPYLDNPDIMYTYCRKLVETNPYVVGCAIAFKPGYYQSRDKFMVYVHRADSAGVPYVSSFIVNEKEFGNRPYTEQSWFTTPMASGKSEWLNPLVGMEKAHMEPLLTFCLPLRGKDHSIIGVIGVNISLSQLSRIISATKTSKNSYCVLLDCDGTFIVHPFGNKLMRETALALSRKMGDEAATDAVETMLSGEAGYRKFRLEGNELYGFFKPFKRVSITGRPPTELGWSAAIVYPEADILGEYNNLLYYMHAIAIIGLLLLFFLCRTVIRHRLNPLIMLSEKAKLIAEGNYNAPIPDSNKLDEIGRLQKNFQLMQQSLNNQMSELDKLKITMQGRSEVLRIAYRQARKAQRMKMAFLHNMTNQMVAPAKAIFRNVSALTETDSTTDKKEIVRLVNEIHEYSKTITEQLNSFISMSDEERRKEADHV</sequence>
<dbReference type="InterPro" id="IPR050398">
    <property type="entry name" value="HssS/ArlS-like"/>
</dbReference>